<feature type="region of interest" description="Disordered" evidence="1">
    <location>
        <begin position="1"/>
        <end position="79"/>
    </location>
</feature>
<reference evidence="2" key="1">
    <citation type="submission" date="2021-02" db="EMBL/GenBank/DDBJ databases">
        <title>First Annotated Genome of the Yellow-green Alga Tribonema minus.</title>
        <authorList>
            <person name="Mahan K.M."/>
        </authorList>
    </citation>
    <scope>NUCLEOTIDE SEQUENCE</scope>
    <source>
        <strain evidence="2">UTEX B ZZ1240</strain>
    </source>
</reference>
<feature type="compositionally biased region" description="Basic and acidic residues" evidence="1">
    <location>
        <begin position="51"/>
        <end position="61"/>
    </location>
</feature>
<proteinExistence type="predicted"/>
<evidence type="ECO:0000313" key="2">
    <source>
        <dbReference type="EMBL" id="KAG5192885.1"/>
    </source>
</evidence>
<dbReference type="EMBL" id="JAFCMP010000001">
    <property type="protein sequence ID" value="KAG5192885.1"/>
    <property type="molecule type" value="Genomic_DNA"/>
</dbReference>
<feature type="compositionally biased region" description="Basic residues" evidence="1">
    <location>
        <begin position="1"/>
        <end position="14"/>
    </location>
</feature>
<comment type="caution">
    <text evidence="2">The sequence shown here is derived from an EMBL/GenBank/DDBJ whole genome shotgun (WGS) entry which is preliminary data.</text>
</comment>
<organism evidence="2 3">
    <name type="scientific">Tribonema minus</name>
    <dbReference type="NCBI Taxonomy" id="303371"/>
    <lineage>
        <taxon>Eukaryota</taxon>
        <taxon>Sar</taxon>
        <taxon>Stramenopiles</taxon>
        <taxon>Ochrophyta</taxon>
        <taxon>PX clade</taxon>
        <taxon>Xanthophyceae</taxon>
        <taxon>Tribonematales</taxon>
        <taxon>Tribonemataceae</taxon>
        <taxon>Tribonema</taxon>
    </lineage>
</organism>
<evidence type="ECO:0000313" key="3">
    <source>
        <dbReference type="Proteomes" id="UP000664859"/>
    </source>
</evidence>
<name>A0A835ZFR9_9STRA</name>
<gene>
    <name evidence="2" type="ORF">JKP88DRAFT_272201</name>
</gene>
<dbReference type="AlphaFoldDB" id="A0A835ZFR9"/>
<feature type="compositionally biased region" description="Basic residues" evidence="1">
    <location>
        <begin position="62"/>
        <end position="72"/>
    </location>
</feature>
<accession>A0A835ZFR9</accession>
<protein>
    <submittedName>
        <fullName evidence="2">Uncharacterized protein</fullName>
    </submittedName>
</protein>
<sequence length="642" mass="67687">MRRALSPKTRSRGRSRSEEARGGPLHHARSATAAADRPDHLVTSPGLAAELGRRGEGERSGAPRRRRNHSRLKSAASTSRVGSARTAAAIFALAAAAPALVRANPSVAPTSAPASPVTPALLQAAEAVDVCAGDPGTPGGDCARDVAGALGGFYDNKQVSQAERGVLDCAPLWAAKDTGELDITLNGARYLAHQDYAAEVNVTLDDGSVSTGQYWSGTLQENGGSEPGGSVYVVWDAACSSSDLFSFNAYVPDQGARRSRSLSTLRDLWSEEQGDCTDPLCAWLVDVLYDALVQHDLPNTIPPVTTPTVTPTTEDDDFDTLEKLVAGDQTALAAFEAAGGTWDRDTGVVTFPSSRAFDDASRLKVLYVYSTQASALFPGANGPVTHTRVLAGSGQQVLHNSGIPMTIVPSVMTMPPAFQEPAESDVGDILDMFNKQADAPPTGVAVAVDPSFKAVLDERDGTNSDLVQFILVTGGTGISNLLRAGDDPADAYPINNFAYLSDHPFTVISTDVIATLTRLDSIHEIGHNMGAQHYDETGPLAYKATAADEAAGTDWDEARGLPTEFIEAQAWKMCGPTDAESYRTVMAYRLTCFPLNDPLPVFSTPTPDAGFVAPGIVGDDTHDNAAVLMTTRLATTNNRKGV</sequence>
<dbReference type="Proteomes" id="UP000664859">
    <property type="component" value="Unassembled WGS sequence"/>
</dbReference>
<evidence type="ECO:0000256" key="1">
    <source>
        <dbReference type="SAM" id="MobiDB-lite"/>
    </source>
</evidence>
<keyword evidence="3" id="KW-1185">Reference proteome</keyword>